<keyword evidence="10" id="KW-0560">Oxidoreductase</keyword>
<keyword evidence="12" id="KW-0472">Membrane</keyword>
<comment type="caution">
    <text evidence="16">The sequence shown here is derived from an EMBL/GenBank/DDBJ whole genome shotgun (WGS) entry which is preliminary data.</text>
</comment>
<evidence type="ECO:0000256" key="10">
    <source>
        <dbReference type="ARBA" id="ARBA00023002"/>
    </source>
</evidence>
<name>A0A200QUB8_MACCD</name>
<accession>A0A200QUB8</accession>
<dbReference type="SMART" id="SM00702">
    <property type="entry name" value="P4Hc"/>
    <property type="match status" value="1"/>
</dbReference>
<comment type="subcellular location">
    <subcellularLocation>
        <location evidence="2">Endoplasmic reticulum membrane</location>
        <topology evidence="2">Single-pass type II membrane protein</topology>
    </subcellularLocation>
</comment>
<evidence type="ECO:0000313" key="17">
    <source>
        <dbReference type="Proteomes" id="UP000195402"/>
    </source>
</evidence>
<evidence type="ECO:0000256" key="6">
    <source>
        <dbReference type="ARBA" id="ARBA00022723"/>
    </source>
</evidence>
<evidence type="ECO:0000256" key="14">
    <source>
        <dbReference type="SAM" id="SignalP"/>
    </source>
</evidence>
<evidence type="ECO:0000256" key="1">
    <source>
        <dbReference type="ARBA" id="ARBA00001961"/>
    </source>
</evidence>
<feature type="domain" description="ShKT" evidence="15">
    <location>
        <begin position="260"/>
        <end position="300"/>
    </location>
</feature>
<dbReference type="AlphaFoldDB" id="A0A200QUB8"/>
<comment type="cofactor">
    <cofactor evidence="1">
        <name>L-ascorbate</name>
        <dbReference type="ChEBI" id="CHEBI:38290"/>
    </cofactor>
</comment>
<evidence type="ECO:0000256" key="3">
    <source>
        <dbReference type="ARBA" id="ARBA00006511"/>
    </source>
</evidence>
<evidence type="ECO:0000259" key="15">
    <source>
        <dbReference type="PROSITE" id="PS51670"/>
    </source>
</evidence>
<dbReference type="OMA" id="IWSDCTK"/>
<dbReference type="EMBL" id="MVGT01001064">
    <property type="protein sequence ID" value="OVA14034.1"/>
    <property type="molecule type" value="Genomic_DNA"/>
</dbReference>
<feature type="chain" id="PRO_5013007335" description="procollagen-proline 4-dioxygenase" evidence="14">
    <location>
        <begin position="25"/>
        <end position="300"/>
    </location>
</feature>
<dbReference type="InterPro" id="IPR045054">
    <property type="entry name" value="P4HA-like"/>
</dbReference>
<proteinExistence type="inferred from homology"/>
<keyword evidence="6" id="KW-0479">Metal-binding</keyword>
<sequence>MASLLSVSISLILVFICSLSSSSAESYRKELRTKSKINQQPVIKLVTSTQPTRIDPSRVIQLSWRPRVFLYGGFLSDEECDHLISLGHGKLEKSLVENRNSHQDDIVARIEDRISAWTFLPKENSEHLQIQRYIPEDTNQLHNYYGDKDIEGSGLMATVVLFLSNVTRGGETLFLDSELKNTQPKDETWSDCSKTGFAVKPLKGNALLFFHVHPNTSPDNRSSHSRCPLLEGEKWCATKNFHMRAIEGKKVSSESDSSDCTDEDDNCARWAALGECQRNPVYMAGTPDYYGTCRKSCNVC</sequence>
<reference evidence="16 17" key="1">
    <citation type="journal article" date="2017" name="Mol. Plant">
        <title>The Genome of Medicinal Plant Macleaya cordata Provides New Insights into Benzylisoquinoline Alkaloids Metabolism.</title>
        <authorList>
            <person name="Liu X."/>
            <person name="Liu Y."/>
            <person name="Huang P."/>
            <person name="Ma Y."/>
            <person name="Qing Z."/>
            <person name="Tang Q."/>
            <person name="Cao H."/>
            <person name="Cheng P."/>
            <person name="Zheng Y."/>
            <person name="Yuan Z."/>
            <person name="Zhou Y."/>
            <person name="Liu J."/>
            <person name="Tang Z."/>
            <person name="Zhuo Y."/>
            <person name="Zhang Y."/>
            <person name="Yu L."/>
            <person name="Huang J."/>
            <person name="Yang P."/>
            <person name="Peng Q."/>
            <person name="Zhang J."/>
            <person name="Jiang W."/>
            <person name="Zhang Z."/>
            <person name="Lin K."/>
            <person name="Ro D.K."/>
            <person name="Chen X."/>
            <person name="Xiong X."/>
            <person name="Shang Y."/>
            <person name="Huang S."/>
            <person name="Zeng J."/>
        </authorList>
    </citation>
    <scope>NUCLEOTIDE SEQUENCE [LARGE SCALE GENOMIC DNA]</scope>
    <source>
        <strain evidence="17">cv. BLH2017</strain>
        <tissue evidence="16">Root</tissue>
    </source>
</reference>
<evidence type="ECO:0000256" key="2">
    <source>
        <dbReference type="ARBA" id="ARBA00004648"/>
    </source>
</evidence>
<keyword evidence="5" id="KW-0812">Transmembrane</keyword>
<keyword evidence="17" id="KW-1185">Reference proteome</keyword>
<dbReference type="SMART" id="SM00254">
    <property type="entry name" value="ShKT"/>
    <property type="match status" value="1"/>
</dbReference>
<keyword evidence="11" id="KW-0408">Iron</keyword>
<dbReference type="GO" id="GO:0004656">
    <property type="term" value="F:procollagen-proline 4-dioxygenase activity"/>
    <property type="evidence" value="ECO:0007669"/>
    <property type="project" value="UniProtKB-EC"/>
</dbReference>
<dbReference type="InterPro" id="IPR006620">
    <property type="entry name" value="Pro_4_hyd_alph"/>
</dbReference>
<dbReference type="GO" id="GO:0005789">
    <property type="term" value="C:endoplasmic reticulum membrane"/>
    <property type="evidence" value="ECO:0007669"/>
    <property type="project" value="UniProtKB-SubCell"/>
</dbReference>
<evidence type="ECO:0000313" key="16">
    <source>
        <dbReference type="EMBL" id="OVA14034.1"/>
    </source>
</evidence>
<evidence type="ECO:0000256" key="9">
    <source>
        <dbReference type="ARBA" id="ARBA00022989"/>
    </source>
</evidence>
<evidence type="ECO:0000256" key="7">
    <source>
        <dbReference type="ARBA" id="ARBA00022964"/>
    </source>
</evidence>
<dbReference type="GO" id="GO:0005506">
    <property type="term" value="F:iron ion binding"/>
    <property type="evidence" value="ECO:0007669"/>
    <property type="project" value="InterPro"/>
</dbReference>
<gene>
    <name evidence="16" type="ORF">BVC80_1787g110</name>
</gene>
<dbReference type="PANTHER" id="PTHR10869">
    <property type="entry name" value="PROLYL 4-HYDROXYLASE ALPHA SUBUNIT"/>
    <property type="match status" value="1"/>
</dbReference>
<evidence type="ECO:0000256" key="5">
    <source>
        <dbReference type="ARBA" id="ARBA00022692"/>
    </source>
</evidence>
<comment type="similarity">
    <text evidence="3">Belongs to the P4HA family.</text>
</comment>
<comment type="catalytic activity">
    <reaction evidence="13">
        <text>L-prolyl-[collagen] + 2-oxoglutarate + O2 = trans-4-hydroxy-L-prolyl-[collagen] + succinate + CO2</text>
        <dbReference type="Rhea" id="RHEA:18945"/>
        <dbReference type="Rhea" id="RHEA-COMP:11676"/>
        <dbReference type="Rhea" id="RHEA-COMP:11680"/>
        <dbReference type="ChEBI" id="CHEBI:15379"/>
        <dbReference type="ChEBI" id="CHEBI:16526"/>
        <dbReference type="ChEBI" id="CHEBI:16810"/>
        <dbReference type="ChEBI" id="CHEBI:30031"/>
        <dbReference type="ChEBI" id="CHEBI:50342"/>
        <dbReference type="ChEBI" id="CHEBI:61965"/>
        <dbReference type="EC" id="1.14.11.2"/>
    </reaction>
</comment>
<dbReference type="Gene3D" id="2.60.120.620">
    <property type="entry name" value="q2cbj1_9rhob like domain"/>
    <property type="match status" value="1"/>
</dbReference>
<dbReference type="GO" id="GO:0031418">
    <property type="term" value="F:L-ascorbic acid binding"/>
    <property type="evidence" value="ECO:0007669"/>
    <property type="project" value="InterPro"/>
</dbReference>
<protein>
    <recommendedName>
        <fullName evidence="4">procollagen-proline 4-dioxygenase</fullName>
        <ecNumber evidence="4">1.14.11.2</ecNumber>
    </recommendedName>
</protein>
<dbReference type="InParanoid" id="A0A200QUB8"/>
<evidence type="ECO:0000256" key="12">
    <source>
        <dbReference type="ARBA" id="ARBA00023136"/>
    </source>
</evidence>
<keyword evidence="14" id="KW-0732">Signal</keyword>
<keyword evidence="8" id="KW-0735">Signal-anchor</keyword>
<evidence type="ECO:0000256" key="4">
    <source>
        <dbReference type="ARBA" id="ARBA00012269"/>
    </source>
</evidence>
<evidence type="ECO:0000256" key="13">
    <source>
        <dbReference type="ARBA" id="ARBA00049169"/>
    </source>
</evidence>
<feature type="signal peptide" evidence="14">
    <location>
        <begin position="1"/>
        <end position="24"/>
    </location>
</feature>
<dbReference type="STRING" id="56857.A0A200QUB8"/>
<keyword evidence="7" id="KW-0223">Dioxygenase</keyword>
<dbReference type="Pfam" id="PF01549">
    <property type="entry name" value="ShK"/>
    <property type="match status" value="1"/>
</dbReference>
<dbReference type="EC" id="1.14.11.2" evidence="4"/>
<dbReference type="PROSITE" id="PS51670">
    <property type="entry name" value="SHKT"/>
    <property type="match status" value="1"/>
</dbReference>
<dbReference type="InterPro" id="IPR003582">
    <property type="entry name" value="ShKT_dom"/>
</dbReference>
<dbReference type="PANTHER" id="PTHR10869:SF102">
    <property type="entry name" value="PROLYL 4-HYDROXYLASE 12-RELATED"/>
    <property type="match status" value="1"/>
</dbReference>
<evidence type="ECO:0000256" key="11">
    <source>
        <dbReference type="ARBA" id="ARBA00023004"/>
    </source>
</evidence>
<dbReference type="OrthoDB" id="420380at2759"/>
<keyword evidence="9" id="KW-1133">Transmembrane helix</keyword>
<dbReference type="Proteomes" id="UP000195402">
    <property type="component" value="Unassembled WGS sequence"/>
</dbReference>
<organism evidence="16 17">
    <name type="scientific">Macleaya cordata</name>
    <name type="common">Five-seeded plume-poppy</name>
    <name type="synonym">Bocconia cordata</name>
    <dbReference type="NCBI Taxonomy" id="56857"/>
    <lineage>
        <taxon>Eukaryota</taxon>
        <taxon>Viridiplantae</taxon>
        <taxon>Streptophyta</taxon>
        <taxon>Embryophyta</taxon>
        <taxon>Tracheophyta</taxon>
        <taxon>Spermatophyta</taxon>
        <taxon>Magnoliopsida</taxon>
        <taxon>Ranunculales</taxon>
        <taxon>Papaveraceae</taxon>
        <taxon>Papaveroideae</taxon>
        <taxon>Macleaya</taxon>
    </lineage>
</organism>
<evidence type="ECO:0000256" key="8">
    <source>
        <dbReference type="ARBA" id="ARBA00022968"/>
    </source>
</evidence>